<dbReference type="RefSeq" id="WP_184474266.1">
    <property type="nucleotide sequence ID" value="NZ_JACHOV010000002.1"/>
</dbReference>
<name>A0A840HS43_9SPHN</name>
<keyword evidence="1 3" id="KW-0808">Transferase</keyword>
<feature type="domain" description="Methyltransferase" evidence="2">
    <location>
        <begin position="79"/>
        <end position="174"/>
    </location>
</feature>
<organism evidence="3 4">
    <name type="scientific">Rhizorhapis suberifaciens</name>
    <name type="common">corky root of lettuce</name>
    <dbReference type="NCBI Taxonomy" id="13656"/>
    <lineage>
        <taxon>Bacteria</taxon>
        <taxon>Pseudomonadati</taxon>
        <taxon>Pseudomonadota</taxon>
        <taxon>Alphaproteobacteria</taxon>
        <taxon>Sphingomonadales</taxon>
        <taxon>Sphingomonadaceae</taxon>
        <taxon>Rhizorhapis</taxon>
    </lineage>
</organism>
<comment type="caution">
    <text evidence="3">The sequence shown here is derived from an EMBL/GenBank/DDBJ whole genome shotgun (WGS) entry which is preliminary data.</text>
</comment>
<reference evidence="3 4" key="1">
    <citation type="submission" date="2020-08" db="EMBL/GenBank/DDBJ databases">
        <title>Genomic Encyclopedia of Type Strains, Phase IV (KMG-IV): sequencing the most valuable type-strain genomes for metagenomic binning, comparative biology and taxonomic classification.</title>
        <authorList>
            <person name="Goeker M."/>
        </authorList>
    </citation>
    <scope>NUCLEOTIDE SEQUENCE [LARGE SCALE GENOMIC DNA]</scope>
    <source>
        <strain evidence="3 4">DSM 7465</strain>
    </source>
</reference>
<dbReference type="Proteomes" id="UP000575068">
    <property type="component" value="Unassembled WGS sequence"/>
</dbReference>
<dbReference type="Gene3D" id="3.40.50.150">
    <property type="entry name" value="Vaccinia Virus protein VP39"/>
    <property type="match status" value="1"/>
</dbReference>
<dbReference type="CDD" id="cd02440">
    <property type="entry name" value="AdoMet_MTases"/>
    <property type="match status" value="1"/>
</dbReference>
<sequence>MHIGAQALFAFAILPLAGCDQFMPDPDRNRPETARDFPRADRPVALIESTRWSDEESRDRVNEADEVMDRAGIEPGMTVADIGAGEGYYTVRLARRVGDNGRVLAQDILPEVRDSLAMRVSRENLENVSVKLGAGDDPRLPERSFDRIFMVHMYHEITEPYAFLWRLYPALKLSGEVVVVDADRPTDQHGTPPRLLKCEFEAVGYRLLALTPKPSAGGYMARFTISGNRPAPQDIIACSVKRKDPGNRRGTAQE</sequence>
<dbReference type="GO" id="GO:0008168">
    <property type="term" value="F:methyltransferase activity"/>
    <property type="evidence" value="ECO:0007669"/>
    <property type="project" value="UniProtKB-KW"/>
</dbReference>
<keyword evidence="3" id="KW-0489">Methyltransferase</keyword>
<dbReference type="InterPro" id="IPR029063">
    <property type="entry name" value="SAM-dependent_MTases_sf"/>
</dbReference>
<dbReference type="InterPro" id="IPR041698">
    <property type="entry name" value="Methyltransf_25"/>
</dbReference>
<accession>A0A840HS43</accession>
<dbReference type="AlphaFoldDB" id="A0A840HS43"/>
<evidence type="ECO:0000259" key="2">
    <source>
        <dbReference type="Pfam" id="PF13649"/>
    </source>
</evidence>
<evidence type="ECO:0000313" key="3">
    <source>
        <dbReference type="EMBL" id="MBB4640429.1"/>
    </source>
</evidence>
<evidence type="ECO:0000313" key="4">
    <source>
        <dbReference type="Proteomes" id="UP000575068"/>
    </source>
</evidence>
<gene>
    <name evidence="3" type="ORF">HNQ99_000717</name>
</gene>
<protein>
    <submittedName>
        <fullName evidence="3">SAM-dependent methyltransferase</fullName>
    </submittedName>
</protein>
<evidence type="ECO:0000256" key="1">
    <source>
        <dbReference type="ARBA" id="ARBA00022679"/>
    </source>
</evidence>
<proteinExistence type="predicted"/>
<dbReference type="PANTHER" id="PTHR43861">
    <property type="entry name" value="TRANS-ACONITATE 2-METHYLTRANSFERASE-RELATED"/>
    <property type="match status" value="1"/>
</dbReference>
<dbReference type="EMBL" id="JACHOV010000002">
    <property type="protein sequence ID" value="MBB4640429.1"/>
    <property type="molecule type" value="Genomic_DNA"/>
</dbReference>
<dbReference type="GO" id="GO:0032259">
    <property type="term" value="P:methylation"/>
    <property type="evidence" value="ECO:0007669"/>
    <property type="project" value="UniProtKB-KW"/>
</dbReference>
<dbReference type="Pfam" id="PF13649">
    <property type="entry name" value="Methyltransf_25"/>
    <property type="match status" value="1"/>
</dbReference>
<keyword evidence="4" id="KW-1185">Reference proteome</keyword>
<dbReference type="SUPFAM" id="SSF53335">
    <property type="entry name" value="S-adenosyl-L-methionine-dependent methyltransferases"/>
    <property type="match status" value="1"/>
</dbReference>